<organism evidence="2">
    <name type="scientific">Polynucleobacter necessarius subsp. necessarius (strain STIR1)</name>
    <dbReference type="NCBI Taxonomy" id="452638"/>
    <lineage>
        <taxon>Bacteria</taxon>
        <taxon>Pseudomonadati</taxon>
        <taxon>Pseudomonadota</taxon>
        <taxon>Betaproteobacteria</taxon>
        <taxon>Burkholderiales</taxon>
        <taxon>Burkholderiaceae</taxon>
        <taxon>Polynucleobacter</taxon>
    </lineage>
</organism>
<reference evidence="2" key="1">
    <citation type="submission" date="2008-03" db="EMBL/GenBank/DDBJ databases">
        <title>Complete sequence of Polynucleobacter necessarius STIR1.</title>
        <authorList>
            <consortium name="US DOE Joint Genome Institute"/>
            <person name="Copeland A."/>
            <person name="Lucas S."/>
            <person name="Lapidus A."/>
            <person name="Barry K."/>
            <person name="Detter J.C."/>
            <person name="Glavina del Rio T."/>
            <person name="Hammon N."/>
            <person name="Israni S."/>
            <person name="Dalin E."/>
            <person name="Tice H."/>
            <person name="Pitluck S."/>
            <person name="Chain P."/>
            <person name="Malfatti S."/>
            <person name="Shin M."/>
            <person name="Vergez L."/>
            <person name="Schmutz J."/>
            <person name="Larimer F."/>
            <person name="Land M."/>
            <person name="Hauser L."/>
            <person name="Kyrpides N."/>
            <person name="Kim E."/>
            <person name="Hahn M."/>
            <person name="Richardson P."/>
        </authorList>
    </citation>
    <scope>NUCLEOTIDE SEQUENCE [LARGE SCALE GENOMIC DNA]</scope>
    <source>
        <strain evidence="2">STIR1</strain>
    </source>
</reference>
<proteinExistence type="predicted"/>
<dbReference type="HOGENOM" id="CLU_3294059_0_0_4"/>
<evidence type="ECO:0000259" key="1">
    <source>
        <dbReference type="Pfam" id="PF17954"/>
    </source>
</evidence>
<name>B1XVB2_POLNS</name>
<feature type="domain" description="Quercetin 2,3-dioxygenase C-terminal cupin" evidence="1">
    <location>
        <begin position="2"/>
        <end position="38"/>
    </location>
</feature>
<dbReference type="InterPro" id="IPR014710">
    <property type="entry name" value="RmlC-like_jellyroll"/>
</dbReference>
<dbReference type="Pfam" id="PF17954">
    <property type="entry name" value="Pirin_C_2"/>
    <property type="match status" value="1"/>
</dbReference>
<sequence length="40" mass="4219">MLTINGQKLDGGGALFLENESSLVISDGVDAEVLIFDLSH</sequence>
<dbReference type="Gene3D" id="2.60.120.10">
    <property type="entry name" value="Jelly Rolls"/>
    <property type="match status" value="1"/>
</dbReference>
<dbReference type="EMBL" id="CP001010">
    <property type="protein sequence ID" value="ACB44289.1"/>
    <property type="molecule type" value="Genomic_DNA"/>
</dbReference>
<dbReference type="KEGG" id="pne:Pnec_1121"/>
<dbReference type="AlphaFoldDB" id="B1XVB2"/>
<protein>
    <submittedName>
        <fullName evidence="2">Pirin domain protein</fullName>
    </submittedName>
</protein>
<dbReference type="InterPro" id="IPR041602">
    <property type="entry name" value="Quercetinase_C"/>
</dbReference>
<evidence type="ECO:0000313" key="2">
    <source>
        <dbReference type="EMBL" id="ACB44289.1"/>
    </source>
</evidence>
<gene>
    <name evidence="2" type="ordered locus">Pnec_1121</name>
</gene>
<accession>B1XVB2</accession>